<gene>
    <name evidence="1" type="ORF">OEG82_05150</name>
</gene>
<dbReference type="EMBL" id="JAOVZQ010000001">
    <property type="protein sequence ID" value="MCY0093412.1"/>
    <property type="molecule type" value="Genomic_DNA"/>
</dbReference>
<sequence length="208" mass="21965">MSDEMEFNFVNKASGDGAPDVVINQCNQPGMNFTELIIAWTVIRNCGTGFSQGFSLPASLDISAADSRGNETPPQTVGDGQALELVGDASGNILRLAGTGAASPNEVEFRNNLPQGSVDALVYKDHRLLAKQTGIAPGQKAAFSFPPQIFIGVVPGIQEGAEIPAAIMEQAMSRIDLSGVRRADIVMTDGRRGADASPYAFHLENVET</sequence>
<evidence type="ECO:0000313" key="1">
    <source>
        <dbReference type="EMBL" id="MCY0093412.1"/>
    </source>
</evidence>
<comment type="caution">
    <text evidence="1">The sequence shown here is derived from an EMBL/GenBank/DDBJ whole genome shotgun (WGS) entry which is preliminary data.</text>
</comment>
<dbReference type="RefSeq" id="WP_267611368.1">
    <property type="nucleotide sequence ID" value="NZ_JAOVZQ010000001.1"/>
</dbReference>
<proteinExistence type="predicted"/>
<accession>A0ABT3YC08</accession>
<protein>
    <submittedName>
        <fullName evidence="1">Uncharacterized protein</fullName>
    </submittedName>
</protein>
<organism evidence="1 2">
    <name type="scientific">Hoeflea ulvae</name>
    <dbReference type="NCBI Taxonomy" id="2983764"/>
    <lineage>
        <taxon>Bacteria</taxon>
        <taxon>Pseudomonadati</taxon>
        <taxon>Pseudomonadota</taxon>
        <taxon>Alphaproteobacteria</taxon>
        <taxon>Hyphomicrobiales</taxon>
        <taxon>Rhizobiaceae</taxon>
        <taxon>Hoeflea</taxon>
    </lineage>
</organism>
<reference evidence="1" key="1">
    <citation type="submission" date="2022-10" db="EMBL/GenBank/DDBJ databases">
        <title>Hoeflea sp. J2-29, isolated from marine algae.</title>
        <authorList>
            <person name="Kristyanto S."/>
            <person name="Kim J.M."/>
            <person name="Jeon C.O."/>
        </authorList>
    </citation>
    <scope>NUCLEOTIDE SEQUENCE</scope>
    <source>
        <strain evidence="1">J2-29</strain>
    </source>
</reference>
<name>A0ABT3YC08_9HYPH</name>
<dbReference type="Proteomes" id="UP001081283">
    <property type="component" value="Unassembled WGS sequence"/>
</dbReference>
<keyword evidence="2" id="KW-1185">Reference proteome</keyword>
<evidence type="ECO:0000313" key="2">
    <source>
        <dbReference type="Proteomes" id="UP001081283"/>
    </source>
</evidence>